<proteinExistence type="predicted"/>
<accession>A0A074MTA1</accession>
<dbReference type="EMBL" id="JMIW01000007">
    <property type="protein sequence ID" value="KEO88872.1"/>
    <property type="molecule type" value="Genomic_DNA"/>
</dbReference>
<sequence length="66" mass="7158">MSFCPFSFDNVHPLNIAAAGHWYCAANRGKVGVSIEPDMGDVTVEICLCINNSSLHIFCLKSVAQD</sequence>
<name>A0A074MTA1_ERYLO</name>
<gene>
    <name evidence="1" type="ORF">EH31_15685</name>
</gene>
<keyword evidence="2" id="KW-1185">Reference proteome</keyword>
<reference evidence="1 2" key="1">
    <citation type="submission" date="2014-04" db="EMBL/GenBank/DDBJ databases">
        <title>A comprehensive comparison of genomes of Erythrobacter spp. strains.</title>
        <authorList>
            <person name="Zheng Q."/>
        </authorList>
    </citation>
    <scope>NUCLEOTIDE SEQUENCE [LARGE SCALE GENOMIC DNA]</scope>
    <source>
        <strain evidence="1 2">DSM 6997</strain>
    </source>
</reference>
<protein>
    <submittedName>
        <fullName evidence="1">Uncharacterized protein</fullName>
    </submittedName>
</protein>
<evidence type="ECO:0000313" key="2">
    <source>
        <dbReference type="Proteomes" id="UP000027647"/>
    </source>
</evidence>
<comment type="caution">
    <text evidence="1">The sequence shown here is derived from an EMBL/GenBank/DDBJ whole genome shotgun (WGS) entry which is preliminary data.</text>
</comment>
<dbReference type="Proteomes" id="UP000027647">
    <property type="component" value="Unassembled WGS sequence"/>
</dbReference>
<evidence type="ECO:0000313" key="1">
    <source>
        <dbReference type="EMBL" id="KEO88872.1"/>
    </source>
</evidence>
<dbReference type="AlphaFoldDB" id="A0A074MTA1"/>
<organism evidence="1 2">
    <name type="scientific">Erythrobacter longus</name>
    <dbReference type="NCBI Taxonomy" id="1044"/>
    <lineage>
        <taxon>Bacteria</taxon>
        <taxon>Pseudomonadati</taxon>
        <taxon>Pseudomonadota</taxon>
        <taxon>Alphaproteobacteria</taxon>
        <taxon>Sphingomonadales</taxon>
        <taxon>Erythrobacteraceae</taxon>
        <taxon>Erythrobacter/Porphyrobacter group</taxon>
        <taxon>Erythrobacter</taxon>
    </lineage>
</organism>